<feature type="region of interest" description="Disordered" evidence="1">
    <location>
        <begin position="134"/>
        <end position="166"/>
    </location>
</feature>
<name>A0A2T7NN25_POMCA</name>
<dbReference type="EMBL" id="PZQS01000011">
    <property type="protein sequence ID" value="PVD22556.1"/>
    <property type="molecule type" value="Genomic_DNA"/>
</dbReference>
<evidence type="ECO:0000256" key="1">
    <source>
        <dbReference type="SAM" id="MobiDB-lite"/>
    </source>
</evidence>
<organism evidence="2 3">
    <name type="scientific">Pomacea canaliculata</name>
    <name type="common">Golden apple snail</name>
    <dbReference type="NCBI Taxonomy" id="400727"/>
    <lineage>
        <taxon>Eukaryota</taxon>
        <taxon>Metazoa</taxon>
        <taxon>Spiralia</taxon>
        <taxon>Lophotrochozoa</taxon>
        <taxon>Mollusca</taxon>
        <taxon>Gastropoda</taxon>
        <taxon>Caenogastropoda</taxon>
        <taxon>Architaenioglossa</taxon>
        <taxon>Ampullarioidea</taxon>
        <taxon>Ampullariidae</taxon>
        <taxon>Pomacea</taxon>
    </lineage>
</organism>
<sequence>MSGGAALTLHVDCQLPTTNCQVPTANCQLPTVNCQLPTVKCQLPTAKCQLLTTTNGYPRTSNLSCLPPRHLSDSAQWSVSASLLLWVQEDFLTAAACPVVSLVCMRRAKVFSSYLFLSAQRDFYETETRVGRDSLGSKEERLGETETTSGASQDCRSSSPAATRPELGRHRHNTLFLGELYVRAGPPPLPRLPYSPTRYVVGYPVSYLRQQVTCRREN</sequence>
<accession>A0A2T7NN25</accession>
<reference evidence="2 3" key="1">
    <citation type="submission" date="2018-04" db="EMBL/GenBank/DDBJ databases">
        <title>The genome of golden apple snail Pomacea canaliculata provides insight into stress tolerance and invasive adaptation.</title>
        <authorList>
            <person name="Liu C."/>
            <person name="Liu B."/>
            <person name="Ren Y."/>
            <person name="Zhang Y."/>
            <person name="Wang H."/>
            <person name="Li S."/>
            <person name="Jiang F."/>
            <person name="Yin L."/>
            <person name="Zhang G."/>
            <person name="Qian W."/>
            <person name="Fan W."/>
        </authorList>
    </citation>
    <scope>NUCLEOTIDE SEQUENCE [LARGE SCALE GENOMIC DNA]</scope>
    <source>
        <strain evidence="2">SZHN2017</strain>
        <tissue evidence="2">Muscle</tissue>
    </source>
</reference>
<comment type="caution">
    <text evidence="2">The sequence shown here is derived from an EMBL/GenBank/DDBJ whole genome shotgun (WGS) entry which is preliminary data.</text>
</comment>
<keyword evidence="3" id="KW-1185">Reference proteome</keyword>
<protein>
    <submittedName>
        <fullName evidence="2">Uncharacterized protein</fullName>
    </submittedName>
</protein>
<dbReference type="Proteomes" id="UP000245119">
    <property type="component" value="Linkage Group LG11"/>
</dbReference>
<proteinExistence type="predicted"/>
<evidence type="ECO:0000313" key="3">
    <source>
        <dbReference type="Proteomes" id="UP000245119"/>
    </source>
</evidence>
<gene>
    <name evidence="2" type="ORF">C0Q70_18372</name>
</gene>
<evidence type="ECO:0000313" key="2">
    <source>
        <dbReference type="EMBL" id="PVD22556.1"/>
    </source>
</evidence>
<feature type="compositionally biased region" description="Basic and acidic residues" evidence="1">
    <location>
        <begin position="134"/>
        <end position="144"/>
    </location>
</feature>
<feature type="compositionally biased region" description="Polar residues" evidence="1">
    <location>
        <begin position="145"/>
        <end position="161"/>
    </location>
</feature>
<dbReference type="AlphaFoldDB" id="A0A2T7NN25"/>